<evidence type="ECO:0000313" key="5">
    <source>
        <dbReference type="Proteomes" id="UP001209229"/>
    </source>
</evidence>
<accession>A0AAE3SDI8</accession>
<organism evidence="4 5">
    <name type="scientific">Plebeiibacterium sediminum</name>
    <dbReference type="NCBI Taxonomy" id="2992112"/>
    <lineage>
        <taxon>Bacteria</taxon>
        <taxon>Pseudomonadati</taxon>
        <taxon>Bacteroidota</taxon>
        <taxon>Bacteroidia</taxon>
        <taxon>Marinilabiliales</taxon>
        <taxon>Marinilabiliaceae</taxon>
        <taxon>Plebeiibacterium</taxon>
    </lineage>
</organism>
<evidence type="ECO:0000256" key="2">
    <source>
        <dbReference type="ARBA" id="ARBA00030602"/>
    </source>
</evidence>
<sequence length="147" mass="17383">MTNIFTYGTLMFTELVFALTGNRFQSMDAFIDNYIRYKVTTENSNEEYPAIIEKSGSNVKGKVLFDIDDDSLKIIDFYEGDEYKRIIKPISLSDKTQMEVFVYVWNHEYSLAKQLNWDVDMFKTNHLKYYLNHVIPSVKNDYYSINC</sequence>
<gene>
    <name evidence="4" type="ORF">OM075_03210</name>
</gene>
<reference evidence="4" key="1">
    <citation type="submission" date="2022-10" db="EMBL/GenBank/DDBJ databases">
        <authorList>
            <person name="Yu W.X."/>
        </authorList>
    </citation>
    <scope>NUCLEOTIDE SEQUENCE</scope>
    <source>
        <strain evidence="4">AAT</strain>
    </source>
</reference>
<dbReference type="PANTHER" id="PTHR31544">
    <property type="entry name" value="AIG2-LIKE PROTEIN D"/>
    <property type="match status" value="1"/>
</dbReference>
<dbReference type="CDD" id="cd06661">
    <property type="entry name" value="GGCT_like"/>
    <property type="match status" value="1"/>
</dbReference>
<dbReference type="RefSeq" id="WP_301189030.1">
    <property type="nucleotide sequence ID" value="NZ_JAPDPJ010000003.1"/>
</dbReference>
<feature type="domain" description="Gamma-glutamylcyclotransferase AIG2-like" evidence="3">
    <location>
        <begin position="4"/>
        <end position="107"/>
    </location>
</feature>
<dbReference type="Gene3D" id="3.10.490.10">
    <property type="entry name" value="Gamma-glutamyl cyclotransferase-like"/>
    <property type="match status" value="1"/>
</dbReference>
<dbReference type="AlphaFoldDB" id="A0AAE3SDI8"/>
<dbReference type="InterPro" id="IPR036568">
    <property type="entry name" value="GGCT-like_sf"/>
</dbReference>
<keyword evidence="1" id="KW-0808">Transferase</keyword>
<dbReference type="SUPFAM" id="SSF110857">
    <property type="entry name" value="Gamma-glutamyl cyclotransferase-like"/>
    <property type="match status" value="1"/>
</dbReference>
<name>A0AAE3SDI8_9BACT</name>
<dbReference type="InterPro" id="IPR013024">
    <property type="entry name" value="GGCT-like"/>
</dbReference>
<dbReference type="PANTHER" id="PTHR31544:SF2">
    <property type="entry name" value="AIG2-LIKE PROTEIN D"/>
    <property type="match status" value="1"/>
</dbReference>
<dbReference type="EMBL" id="JAPDPJ010000003">
    <property type="protein sequence ID" value="MCW3785458.1"/>
    <property type="molecule type" value="Genomic_DNA"/>
</dbReference>
<dbReference type="Pfam" id="PF06094">
    <property type="entry name" value="GGACT"/>
    <property type="match status" value="1"/>
</dbReference>
<evidence type="ECO:0000259" key="3">
    <source>
        <dbReference type="Pfam" id="PF06094"/>
    </source>
</evidence>
<dbReference type="GO" id="GO:0016740">
    <property type="term" value="F:transferase activity"/>
    <property type="evidence" value="ECO:0007669"/>
    <property type="project" value="UniProtKB-KW"/>
</dbReference>
<protein>
    <recommendedName>
        <fullName evidence="2">Putative gamma-glutamylcyclotransferase</fullName>
    </recommendedName>
</protein>
<dbReference type="Proteomes" id="UP001209229">
    <property type="component" value="Unassembled WGS sequence"/>
</dbReference>
<comment type="caution">
    <text evidence="4">The sequence shown here is derived from an EMBL/GenBank/DDBJ whole genome shotgun (WGS) entry which is preliminary data.</text>
</comment>
<evidence type="ECO:0000313" key="4">
    <source>
        <dbReference type="EMBL" id="MCW3785458.1"/>
    </source>
</evidence>
<keyword evidence="5" id="KW-1185">Reference proteome</keyword>
<proteinExistence type="predicted"/>
<evidence type="ECO:0000256" key="1">
    <source>
        <dbReference type="ARBA" id="ARBA00022679"/>
    </source>
</evidence>
<dbReference type="InterPro" id="IPR045038">
    <property type="entry name" value="AIG2-like"/>
</dbReference>
<dbReference type="InterPro" id="IPR009288">
    <property type="entry name" value="AIG2-like_dom"/>
</dbReference>